<reference evidence="2 3" key="1">
    <citation type="journal article" date="2024" name="G3 (Bethesda)">
        <title>Genome assembly of Hibiscus sabdariffa L. provides insights into metabolisms of medicinal natural products.</title>
        <authorList>
            <person name="Kim T."/>
        </authorList>
    </citation>
    <scope>NUCLEOTIDE SEQUENCE [LARGE SCALE GENOMIC DNA]</scope>
    <source>
        <strain evidence="2">TK-2024</strain>
        <tissue evidence="2">Old leaves</tissue>
    </source>
</reference>
<proteinExistence type="predicted"/>
<evidence type="ECO:0000313" key="3">
    <source>
        <dbReference type="Proteomes" id="UP001396334"/>
    </source>
</evidence>
<evidence type="ECO:0000256" key="1">
    <source>
        <dbReference type="SAM" id="MobiDB-lite"/>
    </source>
</evidence>
<dbReference type="Proteomes" id="UP001396334">
    <property type="component" value="Unassembled WGS sequence"/>
</dbReference>
<evidence type="ECO:0000313" key="2">
    <source>
        <dbReference type="EMBL" id="KAK8990479.1"/>
    </source>
</evidence>
<feature type="region of interest" description="Disordered" evidence="1">
    <location>
        <begin position="86"/>
        <end position="107"/>
    </location>
</feature>
<dbReference type="EMBL" id="JBBPBN010000054">
    <property type="protein sequence ID" value="KAK8990479.1"/>
    <property type="molecule type" value="Genomic_DNA"/>
</dbReference>
<protein>
    <submittedName>
        <fullName evidence="2">Uncharacterized protein</fullName>
    </submittedName>
</protein>
<name>A0ABR2PQ22_9ROSI</name>
<gene>
    <name evidence="2" type="ORF">V6N11_009178</name>
</gene>
<keyword evidence="3" id="KW-1185">Reference proteome</keyword>
<comment type="caution">
    <text evidence="2">The sequence shown here is derived from an EMBL/GenBank/DDBJ whole genome shotgun (WGS) entry which is preliminary data.</text>
</comment>
<feature type="region of interest" description="Disordered" evidence="1">
    <location>
        <begin position="17"/>
        <end position="64"/>
    </location>
</feature>
<sequence>MEENPSYKTLVTHVFLGGRPPDVATPDVSLPVRERSSSGETNLDSFPMFLGDSLGNSDPRDVVSGEQGLSKISAHDPVSTDVVMEAPIVPPSSPNNGSPPVGLQTSPEGLSSNSAGVSYATMVAKNLRNIPGAGGDIVQDKDNCARNTSTAPLSDVTPAAEVTPVLEPMTVAPYGPWMVVHTRRRRPPPRQANPSKRVVSNASHEVEVPGTQFLILAGNDDHGGSESTDLNPIVGAKAHSSTSVGKESSGISLNEAYMASNPQKKSKHASRAGLIPEIVSIVDGEDIEVVPHVVYQQPDKHAAVAIVENIPRKSTGGSSHGLSGVSSELSDKERLVSASGDGLTVDTGQVPTVTEGASTVQAVMRQ</sequence>
<accession>A0ABR2PQ22</accession>
<organism evidence="2 3">
    <name type="scientific">Hibiscus sabdariffa</name>
    <name type="common">roselle</name>
    <dbReference type="NCBI Taxonomy" id="183260"/>
    <lineage>
        <taxon>Eukaryota</taxon>
        <taxon>Viridiplantae</taxon>
        <taxon>Streptophyta</taxon>
        <taxon>Embryophyta</taxon>
        <taxon>Tracheophyta</taxon>
        <taxon>Spermatophyta</taxon>
        <taxon>Magnoliopsida</taxon>
        <taxon>eudicotyledons</taxon>
        <taxon>Gunneridae</taxon>
        <taxon>Pentapetalae</taxon>
        <taxon>rosids</taxon>
        <taxon>malvids</taxon>
        <taxon>Malvales</taxon>
        <taxon>Malvaceae</taxon>
        <taxon>Malvoideae</taxon>
        <taxon>Hibiscus</taxon>
    </lineage>
</organism>